<organism evidence="6 7">
    <name type="scientific">Pristionchus pacificus</name>
    <name type="common">Parasitic nematode worm</name>
    <dbReference type="NCBI Taxonomy" id="54126"/>
    <lineage>
        <taxon>Eukaryota</taxon>
        <taxon>Metazoa</taxon>
        <taxon>Ecdysozoa</taxon>
        <taxon>Nematoda</taxon>
        <taxon>Chromadorea</taxon>
        <taxon>Rhabditida</taxon>
        <taxon>Rhabditina</taxon>
        <taxon>Diplogasteromorpha</taxon>
        <taxon>Diplogasteroidea</taxon>
        <taxon>Neodiplogasteridae</taxon>
        <taxon>Pristionchus</taxon>
    </lineage>
</organism>
<evidence type="ECO:0000256" key="3">
    <source>
        <dbReference type="ARBA" id="ARBA00022692"/>
    </source>
</evidence>
<dbReference type="InterPro" id="IPR050920">
    <property type="entry name" value="Nematode_rcpt-like_delta"/>
</dbReference>
<reference evidence="7" key="1">
    <citation type="journal article" date="2008" name="Nat. Genet.">
        <title>The Pristionchus pacificus genome provides a unique perspective on nematode lifestyle and parasitism.</title>
        <authorList>
            <person name="Dieterich C."/>
            <person name="Clifton S.W."/>
            <person name="Schuster L.N."/>
            <person name="Chinwalla A."/>
            <person name="Delehaunty K."/>
            <person name="Dinkelacker I."/>
            <person name="Fulton L."/>
            <person name="Fulton R."/>
            <person name="Godfrey J."/>
            <person name="Minx P."/>
            <person name="Mitreva M."/>
            <person name="Roeseler W."/>
            <person name="Tian H."/>
            <person name="Witte H."/>
            <person name="Yang S.P."/>
            <person name="Wilson R.K."/>
            <person name="Sommer R.J."/>
        </authorList>
    </citation>
    <scope>NUCLEOTIDE SEQUENCE [LARGE SCALE GENOMIC DNA]</scope>
    <source>
        <strain evidence="7">PS312</strain>
    </source>
</reference>
<reference evidence="6" key="2">
    <citation type="submission" date="2022-06" db="UniProtKB">
        <authorList>
            <consortium name="EnsemblMetazoa"/>
        </authorList>
    </citation>
    <scope>IDENTIFICATION</scope>
    <source>
        <strain evidence="6">PS312</strain>
    </source>
</reference>
<dbReference type="OrthoDB" id="5803780at2759"/>
<evidence type="ECO:0000256" key="5">
    <source>
        <dbReference type="ARBA" id="ARBA00023136"/>
    </source>
</evidence>
<dbReference type="PANTHER" id="PTHR22945:SF40">
    <property type="entry name" value="SERPENTINE RECEPTOR, CLASS D (DELTA)-RELATED"/>
    <property type="match status" value="1"/>
</dbReference>
<evidence type="ECO:0000256" key="2">
    <source>
        <dbReference type="ARBA" id="ARBA00009166"/>
    </source>
</evidence>
<gene>
    <name evidence="6" type="primary">WBGene00202611</name>
</gene>
<evidence type="ECO:0000313" key="7">
    <source>
        <dbReference type="Proteomes" id="UP000005239"/>
    </source>
</evidence>
<evidence type="ECO:0000256" key="4">
    <source>
        <dbReference type="ARBA" id="ARBA00022989"/>
    </source>
</evidence>
<dbReference type="Pfam" id="PF10317">
    <property type="entry name" value="7TM_GPCR_Srd"/>
    <property type="match status" value="2"/>
</dbReference>
<dbReference type="SUPFAM" id="SSF81321">
    <property type="entry name" value="Family A G protein-coupled receptor-like"/>
    <property type="match status" value="1"/>
</dbReference>
<sequence>MWYASVGMRTDDIIHFILLCFLDGTAMIINTILIAAVLRSTPPIMKRYSALILFTALVDFNAAFMSLMATCGKFGRVDNLHLPGTLSIHSPIHVQSIGESCILLLLSFSYRLWSFRLSSLNDSRSDSRTSLFALCLLASIPAVITTITFSNSPSPPPQSLVNHPDLSDRLFSVFNMTASPFFSTDNILPRVSIGYIICLYLLASPALFLLRRKLLRKIHSLGSISDKHRHHEIFRSLSLHMCMPLTFSVGFVFWFLDFLDIYRMEILQRVIMPVRIFPITGLMTGDFQISSTFAVFSPLVVLFYLPCYRKLLFGLLRCPSQTPLITVTTHSDKHTSSPHSMSLLSREMRNEDIVHFSLLSLLDGSAIVINIFLIAAIIWGTPLALKNYSVLLLFTAIVDCNAACMSLLATVVVENLEGSIIFVYLGPCQLIHTTVCYAAQAIHVQSIGQSCVILIVSFSFRLWTFSHSLKANAQTDSRAKVLIVCLLSTIPAVVTTITFSNSPSAPTQSLINNPQLAGRLFSVFNMTSSHIISTENILPRVSIGYIISLYTMASPILFLLRRRLLRKIHGMSSPSDKHRHHMIFRSLTMQMFLPLSFSAGFVIWILDFLDIYRLDALQRAVMPISSTFAIISPIITIYFLPPYRKFIKNVLTCSPQDLVHSMPASGKSCADRRKSSTRESV</sequence>
<evidence type="ECO:0000313" key="6">
    <source>
        <dbReference type="EnsemblMetazoa" id="PPA29742.1"/>
    </source>
</evidence>
<keyword evidence="3" id="KW-0812">Transmembrane</keyword>
<accession>A0A2A6C243</accession>
<dbReference type="AlphaFoldDB" id="A0A2A6C243"/>
<evidence type="ECO:0000256" key="1">
    <source>
        <dbReference type="ARBA" id="ARBA00004141"/>
    </source>
</evidence>
<name>A0A2A6C243_PRIPA</name>
<keyword evidence="4" id="KW-1133">Transmembrane helix</keyword>
<dbReference type="InterPro" id="IPR019421">
    <property type="entry name" value="7TM_GPCR_serpentine_rcpt_Srd"/>
</dbReference>
<dbReference type="GO" id="GO:0016020">
    <property type="term" value="C:membrane"/>
    <property type="evidence" value="ECO:0007669"/>
    <property type="project" value="UniProtKB-SubCell"/>
</dbReference>
<keyword evidence="5" id="KW-0472">Membrane</keyword>
<dbReference type="Proteomes" id="UP000005239">
    <property type="component" value="Unassembled WGS sequence"/>
</dbReference>
<protein>
    <submittedName>
        <fullName evidence="6">G protein-coupled receptor</fullName>
    </submittedName>
</protein>
<accession>A0A8R1YPJ9</accession>
<comment type="similarity">
    <text evidence="2">Belongs to the nematode receptor-like protein srd family.</text>
</comment>
<comment type="subcellular location">
    <subcellularLocation>
        <location evidence="1">Membrane</location>
        <topology evidence="1">Multi-pass membrane protein</topology>
    </subcellularLocation>
</comment>
<dbReference type="EnsemblMetazoa" id="PPA29742.1">
    <property type="protein sequence ID" value="PPA29742.1"/>
    <property type="gene ID" value="WBGene00202611"/>
</dbReference>
<proteinExistence type="inferred from homology"/>
<dbReference type="PANTHER" id="PTHR22945">
    <property type="entry name" value="SERPENTINE RECEPTOR, CLASS D DELTA"/>
    <property type="match status" value="1"/>
</dbReference>
<keyword evidence="7" id="KW-1185">Reference proteome</keyword>